<accession>A0ABS9UB27</accession>
<gene>
    <name evidence="2" type="ORF">LZ480_06485</name>
</gene>
<keyword evidence="1" id="KW-0812">Transmembrane</keyword>
<sequence length="119" mass="13831">MTKLFTYIPLIAFLLVFFLVEAMLLKGLLLALMIVLIIFAKYKRNQLQEDVEFDDRVNANITKWSLRTIFILNTVLLAMLLIESRGVALFDMSMNYMIAYLLVTLCVPFYIVPAIVKRF</sequence>
<proteinExistence type="predicted"/>
<feature type="transmembrane region" description="Helical" evidence="1">
    <location>
        <begin position="94"/>
        <end position="116"/>
    </location>
</feature>
<feature type="transmembrane region" description="Helical" evidence="1">
    <location>
        <begin position="6"/>
        <end position="39"/>
    </location>
</feature>
<dbReference type="RefSeq" id="WP_241368562.1">
    <property type="nucleotide sequence ID" value="NZ_JAKZFC010000001.1"/>
</dbReference>
<name>A0ABS9UB27_9BACL</name>
<reference evidence="2 3" key="1">
    <citation type="submission" date="2022-03" db="EMBL/GenBank/DDBJ databases">
        <authorList>
            <person name="Jo J.-H."/>
            <person name="Im W.-T."/>
        </authorList>
    </citation>
    <scope>NUCLEOTIDE SEQUENCE [LARGE SCALE GENOMIC DNA]</scope>
    <source>
        <strain evidence="2 3">MA9</strain>
    </source>
</reference>
<keyword evidence="3" id="KW-1185">Reference proteome</keyword>
<keyword evidence="1" id="KW-1133">Transmembrane helix</keyword>
<keyword evidence="1" id="KW-0472">Membrane</keyword>
<evidence type="ECO:0008006" key="4">
    <source>
        <dbReference type="Google" id="ProtNLM"/>
    </source>
</evidence>
<dbReference type="EMBL" id="JAKZFC010000001">
    <property type="protein sequence ID" value="MCH7321537.1"/>
    <property type="molecule type" value="Genomic_DNA"/>
</dbReference>
<organism evidence="2 3">
    <name type="scientific">Solibacillus palustris</name>
    <dbReference type="NCBI Taxonomy" id="2908203"/>
    <lineage>
        <taxon>Bacteria</taxon>
        <taxon>Bacillati</taxon>
        <taxon>Bacillota</taxon>
        <taxon>Bacilli</taxon>
        <taxon>Bacillales</taxon>
        <taxon>Caryophanaceae</taxon>
        <taxon>Solibacillus</taxon>
    </lineage>
</organism>
<evidence type="ECO:0000313" key="2">
    <source>
        <dbReference type="EMBL" id="MCH7321537.1"/>
    </source>
</evidence>
<protein>
    <recommendedName>
        <fullName evidence="4">DUF2178 domain-containing protein</fullName>
    </recommendedName>
</protein>
<dbReference type="Proteomes" id="UP001316087">
    <property type="component" value="Unassembled WGS sequence"/>
</dbReference>
<evidence type="ECO:0000256" key="1">
    <source>
        <dbReference type="SAM" id="Phobius"/>
    </source>
</evidence>
<evidence type="ECO:0000313" key="3">
    <source>
        <dbReference type="Proteomes" id="UP001316087"/>
    </source>
</evidence>
<feature type="transmembrane region" description="Helical" evidence="1">
    <location>
        <begin position="64"/>
        <end position="82"/>
    </location>
</feature>
<comment type="caution">
    <text evidence="2">The sequence shown here is derived from an EMBL/GenBank/DDBJ whole genome shotgun (WGS) entry which is preliminary data.</text>
</comment>